<dbReference type="InterPro" id="IPR011049">
    <property type="entry name" value="Serralysin-like_metalloprot_C"/>
</dbReference>
<evidence type="ECO:0000256" key="2">
    <source>
        <dbReference type="ARBA" id="ARBA00022837"/>
    </source>
</evidence>
<dbReference type="PRINTS" id="PR00313">
    <property type="entry name" value="CABNDNGRPT"/>
</dbReference>
<feature type="domain" description="VWFA" evidence="4">
    <location>
        <begin position="620"/>
        <end position="850"/>
    </location>
</feature>
<dbReference type="NCBIfam" id="TIGR03661">
    <property type="entry name" value="T1SS_VCA0849"/>
    <property type="match status" value="1"/>
</dbReference>
<dbReference type="InterPro" id="IPR019960">
    <property type="entry name" value="T1SS_VCA0849"/>
</dbReference>
<feature type="domain" description="VWFA" evidence="4">
    <location>
        <begin position="1094"/>
        <end position="1344"/>
    </location>
</feature>
<dbReference type="GO" id="GO:0005509">
    <property type="term" value="F:calcium ion binding"/>
    <property type="evidence" value="ECO:0007669"/>
    <property type="project" value="InterPro"/>
</dbReference>
<dbReference type="Proteomes" id="UP000078406">
    <property type="component" value="Unassembled WGS sequence"/>
</dbReference>
<dbReference type="PROSITE" id="PS50268">
    <property type="entry name" value="CADHERIN_2"/>
    <property type="match status" value="2"/>
</dbReference>
<dbReference type="InterPro" id="IPR015919">
    <property type="entry name" value="Cadherin-like_sf"/>
</dbReference>
<name>A0A177XYV9_9VIBR</name>
<evidence type="ECO:0000313" key="6">
    <source>
        <dbReference type="EMBL" id="OAJ93546.1"/>
    </source>
</evidence>
<protein>
    <submittedName>
        <fullName evidence="6">Adhesin</fullName>
    </submittedName>
</protein>
<dbReference type="InterPro" id="IPR036465">
    <property type="entry name" value="vWFA_dom_sf"/>
</dbReference>
<dbReference type="PANTHER" id="PTHR24026">
    <property type="entry name" value="FAT ATYPICAL CADHERIN-RELATED"/>
    <property type="match status" value="1"/>
</dbReference>
<evidence type="ECO:0000259" key="5">
    <source>
        <dbReference type="PROSITE" id="PS50268"/>
    </source>
</evidence>
<keyword evidence="2" id="KW-0106">Calcium</keyword>
<dbReference type="Gene3D" id="3.40.50.410">
    <property type="entry name" value="von Willebrand factor, type A domain"/>
    <property type="match status" value="2"/>
</dbReference>
<dbReference type="SUPFAM" id="SSF53300">
    <property type="entry name" value="vWA-like"/>
    <property type="match status" value="2"/>
</dbReference>
<dbReference type="PANTHER" id="PTHR24026:SF126">
    <property type="entry name" value="PROTOCADHERIN FAT 4"/>
    <property type="match status" value="1"/>
</dbReference>
<feature type="domain" description="Cadherin" evidence="5">
    <location>
        <begin position="995"/>
        <end position="1082"/>
    </location>
</feature>
<dbReference type="EMBL" id="LLEI02000041">
    <property type="protein sequence ID" value="OAJ93546.1"/>
    <property type="molecule type" value="Genomic_DNA"/>
</dbReference>
<evidence type="ECO:0000256" key="3">
    <source>
        <dbReference type="ARBA" id="ARBA00022989"/>
    </source>
</evidence>
<dbReference type="Pfam" id="PF00028">
    <property type="entry name" value="Cadherin"/>
    <property type="match status" value="2"/>
</dbReference>
<dbReference type="PROSITE" id="PS00330">
    <property type="entry name" value="HEMOLYSIN_CALCIUM"/>
    <property type="match status" value="2"/>
</dbReference>
<feature type="domain" description="Cadherin" evidence="5">
    <location>
        <begin position="76"/>
        <end position="174"/>
    </location>
</feature>
<dbReference type="PROSITE" id="PS50234">
    <property type="entry name" value="VWFA"/>
    <property type="match status" value="2"/>
</dbReference>
<dbReference type="Pfam" id="PF17963">
    <property type="entry name" value="Big_9"/>
    <property type="match status" value="1"/>
</dbReference>
<dbReference type="InterPro" id="IPR010221">
    <property type="entry name" value="VCBS_dom"/>
</dbReference>
<evidence type="ECO:0000259" key="4">
    <source>
        <dbReference type="PROSITE" id="PS50234"/>
    </source>
</evidence>
<dbReference type="GO" id="GO:0007156">
    <property type="term" value="P:homophilic cell adhesion via plasma membrane adhesion molecules"/>
    <property type="evidence" value="ECO:0007669"/>
    <property type="project" value="InterPro"/>
</dbReference>
<dbReference type="InterPro" id="IPR002035">
    <property type="entry name" value="VWF_A"/>
</dbReference>
<sequence>MGSLTITEGGKWTYNVDNSKVEYLGEGQTRVETFTVQSEDGTPHTVEITITGTNDAPEFISGSNDARGLDAQGKTDADSYQFSVDENSSPSVIGSVKAFDADSDSILTYKLNSHTDKFEIDSKTGEISVKPGISFDYEDIKSYQLNVEVTDQDSGKDTAEVHVSVNDINEAPIAVDDGTIKTSTKELTYENWDNSADIKVDYYVIDTGTGNKVADATKSDYTGDGGEHKFGVSSSLDGGSDRVQDGQIGYDDATGKSEAMRFSFANGQVADHAEVEVKNLWTDTKHGSWEPGIERGVWKAYYKGEVVATGVFEGTGSGKQIVNIDADGRFFDSIEMSAISYKDGVVDPKGSEYFVTEVSANLTTFDDNYKTSGSGTLKLDVLVNDSDPDGDQLTIVDYPKEDFLSQQDGKLVFDAAKYLASLPAGERTLETGEVKNYTFKYTIQDEDGLKDTAEVTVRVMGEPMSLSDAHAALSDEQAGTDVGSHAEGDLSANTGSATDAEYHFDADQKLDGFTSNGKPVVFEVSSDHNTLTGYTGTGADRVKVLEATIDSKTGHYTADQHAPLDHKSQGADTLDIAAKITVEAGGQKENATLHLDVTDSLPSANSAHHEINDVDSQNNSVLIALDASGSMWTDKVDGIPRWDLARSAIKTMFEKYDDMGDVRIKIATYSGYPAGKTSEWLHSVEEIDTYLNSIGKGGMTPYSQGIDQINQALTDLNGETGDTSSHQLYFISDGAPSDFSLWTDINNKPYAEMRESLMKWSNADDFENEQRYEYLANGWAEPTEAEQAIILENAMERSISTSGAAVDNIWSIGIGAGTNMKYLAPVATDKGSAIVVEDDSQIGDLLTKTVSGQLQNNLLDDSDGDAQWVDHITIDGETYYYNKESGSVIKSDGTKVSDHSLVQIDTDHGKLTINFENGHYDYKATNVAGHQQEKFDATVIDADGDIANGEVTIDIRDRAPEFISAGDADQTHGTDANGMPTVDSASFDVAEQEAGVLVGQAKAFDPDGSDTIKYELSGGDASLFRVDPNSGEIWLKDGVKLDHSAKQTYQLEVTANDGTDKDTTQVTLNVTENHAPASSPVQGFAQMEDLPINKVTVVFDESNSMTRTFDGLNTVGSEAAAPKTESRAYKAAEALHTMVENMMAEGGNSNTFIRLVRFDGDTSTQSWLTLEDVEYMTRPPQLNGRGSDDSEYLSEVASYVSNWCDVDYGTNTDYNKALEAIMAPNDAGSRFPWQDGLDAEGNFDWDLYLNEQPVESKDTIFFISDGEPNPKEGETAAADLDQRWQEYKQTHDAKVYGIGIALSENAKAGEALDKLSDKVVFIDSGEDLGQYLNQFSPEPIAGELLAGSQDADGDTMTVSLADGDFSLLGADIHGITVNQPLVTSTKEEDGNLHIETAFGTLEVASNGSYSFTQSGDLTLQGDQQADLNFLFKVSDGKGGVSDNVFTLTLSELGTDIAATERHEVVGDERANILTGGDGIDIMLGQSGADTLSGGAGDDILIGGQDNDVLIGGLGSDILTGGAGNDVFSFSAESLSLTPEQDIIKDFHLNEDKLDLTDVLAPQGDDVKDMENLLNHLTASFDADKETLNIDLTADDGKSVSIALEQFDMSGLDLSVSASSNEIVEQLFQHQAFKVD</sequence>
<proteinExistence type="predicted"/>
<dbReference type="CDD" id="cd00198">
    <property type="entry name" value="vWFA"/>
    <property type="match status" value="1"/>
</dbReference>
<dbReference type="Pfam" id="PF13519">
    <property type="entry name" value="VWA_2"/>
    <property type="match status" value="1"/>
</dbReference>
<evidence type="ECO:0000256" key="1">
    <source>
        <dbReference type="ARBA" id="ARBA00022692"/>
    </source>
</evidence>
<dbReference type="GO" id="GO:0005886">
    <property type="term" value="C:plasma membrane"/>
    <property type="evidence" value="ECO:0007669"/>
    <property type="project" value="UniProtKB-SubCell"/>
</dbReference>
<reference evidence="6 7" key="1">
    <citation type="journal article" date="2016" name="Syst. Appl. Microbiol.">
        <title>Vibrio bivalvicida sp. nov., a novel larval pathogen for bivalve molluscs reared in a hatchery.</title>
        <authorList>
            <person name="Dubert J."/>
            <person name="Romalde J.L."/>
            <person name="Prado S."/>
            <person name="Barja J.L."/>
        </authorList>
    </citation>
    <scope>NUCLEOTIDE SEQUENCE [LARGE SCALE GENOMIC DNA]</scope>
    <source>
        <strain evidence="6 7">605</strain>
    </source>
</reference>
<gene>
    <name evidence="6" type="ORF">APB76_14345</name>
</gene>
<dbReference type="SMART" id="SM00327">
    <property type="entry name" value="VWA"/>
    <property type="match status" value="1"/>
</dbReference>
<dbReference type="InterPro" id="IPR001343">
    <property type="entry name" value="Hemolysn_Ca-bd"/>
</dbReference>
<keyword evidence="3" id="KW-0472">Membrane</keyword>
<keyword evidence="1" id="KW-0812">Transmembrane</keyword>
<dbReference type="Gene3D" id="2.60.40.60">
    <property type="entry name" value="Cadherins"/>
    <property type="match status" value="2"/>
</dbReference>
<keyword evidence="3" id="KW-1133">Transmembrane helix</keyword>
<dbReference type="NCBIfam" id="TIGR01965">
    <property type="entry name" value="VCBS_repeat"/>
    <property type="match status" value="1"/>
</dbReference>
<dbReference type="CDD" id="cd11304">
    <property type="entry name" value="Cadherin_repeat"/>
    <property type="match status" value="2"/>
</dbReference>
<evidence type="ECO:0000313" key="7">
    <source>
        <dbReference type="Proteomes" id="UP000078406"/>
    </source>
</evidence>
<dbReference type="SUPFAM" id="SSF51120">
    <property type="entry name" value="beta-Roll"/>
    <property type="match status" value="1"/>
</dbReference>
<accession>A0A177XYV9</accession>
<dbReference type="SMART" id="SM00112">
    <property type="entry name" value="CA"/>
    <property type="match status" value="2"/>
</dbReference>
<dbReference type="SUPFAM" id="SSF49313">
    <property type="entry name" value="Cadherin-like"/>
    <property type="match status" value="2"/>
</dbReference>
<dbReference type="InterPro" id="IPR002126">
    <property type="entry name" value="Cadherin-like_dom"/>
</dbReference>
<comment type="caution">
    <text evidence="6">The sequence shown here is derived from an EMBL/GenBank/DDBJ whole genome shotgun (WGS) entry which is preliminary data.</text>
</comment>
<dbReference type="GO" id="GO:0005615">
    <property type="term" value="C:extracellular space"/>
    <property type="evidence" value="ECO:0007669"/>
    <property type="project" value="InterPro"/>
</dbReference>
<dbReference type="Pfam" id="PF00353">
    <property type="entry name" value="HemolysinCabind"/>
    <property type="match status" value="1"/>
</dbReference>
<organism evidence="6 7">
    <name type="scientific">Vibrio bivalvicida</name>
    <dbReference type="NCBI Taxonomy" id="1276888"/>
    <lineage>
        <taxon>Bacteria</taxon>
        <taxon>Pseudomonadati</taxon>
        <taxon>Pseudomonadota</taxon>
        <taxon>Gammaproteobacteria</taxon>
        <taxon>Vibrionales</taxon>
        <taxon>Vibrionaceae</taxon>
        <taxon>Vibrio</taxon>
        <taxon>Vibrio oreintalis group</taxon>
    </lineage>
</organism>
<dbReference type="Gene3D" id="2.150.10.10">
    <property type="entry name" value="Serralysin-like metalloprotease, C-terminal"/>
    <property type="match status" value="1"/>
</dbReference>
<dbReference type="InterPro" id="IPR018511">
    <property type="entry name" value="Hemolysin-typ_Ca-bd_CS"/>
</dbReference>